<proteinExistence type="predicted"/>
<organism evidence="1 2">
    <name type="scientific">Aspergillus minisclerotigenes</name>
    <dbReference type="NCBI Taxonomy" id="656917"/>
    <lineage>
        <taxon>Eukaryota</taxon>
        <taxon>Fungi</taxon>
        <taxon>Dikarya</taxon>
        <taxon>Ascomycota</taxon>
        <taxon>Pezizomycotina</taxon>
        <taxon>Eurotiomycetes</taxon>
        <taxon>Eurotiomycetidae</taxon>
        <taxon>Eurotiales</taxon>
        <taxon>Aspergillaceae</taxon>
        <taxon>Aspergillus</taxon>
        <taxon>Aspergillus subgen. Circumdati</taxon>
    </lineage>
</organism>
<keyword evidence="2" id="KW-1185">Reference proteome</keyword>
<evidence type="ECO:0000313" key="1">
    <source>
        <dbReference type="EMBL" id="KAB8269358.1"/>
    </source>
</evidence>
<dbReference type="EMBL" id="ML732848">
    <property type="protein sequence ID" value="KAB8269358.1"/>
    <property type="molecule type" value="Genomic_DNA"/>
</dbReference>
<dbReference type="Proteomes" id="UP000326289">
    <property type="component" value="Unassembled WGS sequence"/>
</dbReference>
<accession>A0A5N6ISJ2</accession>
<protein>
    <submittedName>
        <fullName evidence="1">Uncharacterized protein</fullName>
    </submittedName>
</protein>
<reference evidence="1 2" key="1">
    <citation type="submission" date="2019-04" db="EMBL/GenBank/DDBJ databases">
        <title>Fungal friends and foes A comparative genomics study of 23 Aspergillus species from section Flavi.</title>
        <authorList>
            <consortium name="DOE Joint Genome Institute"/>
            <person name="Kjaerbolling I."/>
            <person name="Vesth T.C."/>
            <person name="Frisvad J.C."/>
            <person name="Nybo J.L."/>
            <person name="Theobald S."/>
            <person name="Kildgaard S."/>
            <person name="Petersen T.I."/>
            <person name="Kuo A."/>
            <person name="Sato A."/>
            <person name="Lyhne E.K."/>
            <person name="Kogle M.E."/>
            <person name="Wiebenga A."/>
            <person name="Kun R.S."/>
            <person name="Lubbers R.J."/>
            <person name="Makela M.R."/>
            <person name="Barry K."/>
            <person name="Chovatia M."/>
            <person name="Clum A."/>
            <person name="Daum C."/>
            <person name="Haridas S."/>
            <person name="He G."/>
            <person name="LaButti K."/>
            <person name="Lipzen A."/>
            <person name="Mondo S."/>
            <person name="Pangilinan J."/>
            <person name="Riley R."/>
            <person name="Salamov A."/>
            <person name="Simmons B.A."/>
            <person name="Magnuson J.K."/>
            <person name="Henrissat B."/>
            <person name="Mortensen U.H."/>
            <person name="Larsen T.O."/>
            <person name="De vries R.P."/>
            <person name="Grigoriev I.V."/>
            <person name="Machida M."/>
            <person name="Baker S.E."/>
            <person name="Andersen M.R."/>
        </authorList>
    </citation>
    <scope>NUCLEOTIDE SEQUENCE [LARGE SCALE GENOMIC DNA]</scope>
    <source>
        <strain evidence="1 2">CBS 117635</strain>
    </source>
</reference>
<evidence type="ECO:0000313" key="2">
    <source>
        <dbReference type="Proteomes" id="UP000326289"/>
    </source>
</evidence>
<dbReference type="AlphaFoldDB" id="A0A5N6ISJ2"/>
<sequence>MIGPQRALVDILAYDSTVLPRKSLRLRRFNPRAHSVVASHWSPRQCPGPSVNPFWS</sequence>
<name>A0A5N6ISJ2_9EURO</name>
<gene>
    <name evidence="1" type="ORF">BDV30DRAFT_216950</name>
</gene>